<feature type="transmembrane region" description="Helical" evidence="1">
    <location>
        <begin position="373"/>
        <end position="405"/>
    </location>
</feature>
<evidence type="ECO:0000313" key="3">
    <source>
        <dbReference type="Proteomes" id="UP000177097"/>
    </source>
</evidence>
<dbReference type="PANTHER" id="PTHR23518">
    <property type="entry name" value="C-METHYLTRANSFERASE"/>
    <property type="match status" value="1"/>
</dbReference>
<dbReference type="Proteomes" id="UP000177097">
    <property type="component" value="Unassembled WGS sequence"/>
</dbReference>
<feature type="transmembrane region" description="Helical" evidence="1">
    <location>
        <begin position="165"/>
        <end position="186"/>
    </location>
</feature>
<dbReference type="SUPFAM" id="SSF103473">
    <property type="entry name" value="MFS general substrate transporter"/>
    <property type="match status" value="1"/>
</dbReference>
<evidence type="ECO:0000256" key="1">
    <source>
        <dbReference type="SAM" id="Phobius"/>
    </source>
</evidence>
<feature type="transmembrane region" description="Helical" evidence="1">
    <location>
        <begin position="312"/>
        <end position="333"/>
    </location>
</feature>
<dbReference type="Pfam" id="PF07690">
    <property type="entry name" value="MFS_1"/>
    <property type="match status" value="1"/>
</dbReference>
<dbReference type="InterPro" id="IPR011701">
    <property type="entry name" value="MFS"/>
</dbReference>
<protein>
    <recommendedName>
        <fullName evidence="4">Major facilitator superfamily (MFS) profile domain-containing protein</fullName>
    </recommendedName>
</protein>
<feature type="transmembrane region" description="Helical" evidence="1">
    <location>
        <begin position="63"/>
        <end position="83"/>
    </location>
</feature>
<dbReference type="PANTHER" id="PTHR23518:SF2">
    <property type="entry name" value="MAJOR FACILITATOR SUPERFAMILY TRANSPORTER"/>
    <property type="match status" value="1"/>
</dbReference>
<dbReference type="InterPro" id="IPR036259">
    <property type="entry name" value="MFS_trans_sf"/>
</dbReference>
<comment type="caution">
    <text evidence="2">The sequence shown here is derived from an EMBL/GenBank/DDBJ whole genome shotgun (WGS) entry which is preliminary data.</text>
</comment>
<evidence type="ECO:0008006" key="4">
    <source>
        <dbReference type="Google" id="ProtNLM"/>
    </source>
</evidence>
<reference evidence="2 3" key="1">
    <citation type="journal article" date="2016" name="Nat. Commun.">
        <title>Thousands of microbial genomes shed light on interconnected biogeochemical processes in an aquifer system.</title>
        <authorList>
            <person name="Anantharaman K."/>
            <person name="Brown C.T."/>
            <person name="Hug L.A."/>
            <person name="Sharon I."/>
            <person name="Castelle C.J."/>
            <person name="Probst A.J."/>
            <person name="Thomas B.C."/>
            <person name="Singh A."/>
            <person name="Wilkins M.J."/>
            <person name="Karaoz U."/>
            <person name="Brodie E.L."/>
            <person name="Williams K.H."/>
            <person name="Hubbard S.S."/>
            <person name="Banfield J.F."/>
        </authorList>
    </citation>
    <scope>NUCLEOTIDE SEQUENCE [LARGE SCALE GENOMIC DNA]</scope>
</reference>
<proteinExistence type="predicted"/>
<dbReference type="Gene3D" id="1.20.1250.20">
    <property type="entry name" value="MFS general substrate transporter like domains"/>
    <property type="match status" value="2"/>
</dbReference>
<feature type="transmembrane region" description="Helical" evidence="1">
    <location>
        <begin position="95"/>
        <end position="116"/>
    </location>
</feature>
<feature type="transmembrane region" description="Helical" evidence="1">
    <location>
        <begin position="270"/>
        <end position="292"/>
    </location>
</feature>
<keyword evidence="1" id="KW-1133">Transmembrane helix</keyword>
<accession>A0A1F7U028</accession>
<organism evidence="2 3">
    <name type="scientific">Candidatus Uhrbacteria bacterium RIFCSPHIGHO2_02_FULL_53_13</name>
    <dbReference type="NCBI Taxonomy" id="1802389"/>
    <lineage>
        <taxon>Bacteria</taxon>
        <taxon>Candidatus Uhriibacteriota</taxon>
    </lineage>
</organism>
<gene>
    <name evidence="2" type="ORF">A3C17_02650</name>
</gene>
<sequence>MRSALTFGKRASMRHLLPQIADRFHIHHLSALSSLSTNRLIGFTGGSIIGMFLPIFIYEYFDLSIGLLILWHIVAYGLRPPLLIGAAKLFERIGLVTNMVIGTLCWALFYVLTLVLQIAPSFYPLMILGAALLAQAVFCSTYWAPFHVDFTRFSQKGRRGREVGILYAAKDVIAMVGPIIGGALILRMGYEAVFVVAILIILLSMIPLIYLPRVNVTYEFGFFESFKKLFHRDYRYMTLAMMAHGAENIVAAVLWPVFLFTVFSGQHLDVGLFAAAIVLVSVTLRLGVGVWLDAHTRKKILRFGVNLYAIGWLVKAFVTSITGVFAAATFHSFGSIMMQTPLDVMTYEKAADAGHYLDEFTTLREVALTIGRVLMLLAVLPLVTSFSISTAFIAAAVVSFGITLFTKYQFKDVLPNAI</sequence>
<feature type="transmembrane region" description="Helical" evidence="1">
    <location>
        <begin position="192"/>
        <end position="211"/>
    </location>
</feature>
<dbReference type="EMBL" id="MGDX01000010">
    <property type="protein sequence ID" value="OGL71582.1"/>
    <property type="molecule type" value="Genomic_DNA"/>
</dbReference>
<dbReference type="GO" id="GO:0022857">
    <property type="term" value="F:transmembrane transporter activity"/>
    <property type="evidence" value="ECO:0007669"/>
    <property type="project" value="InterPro"/>
</dbReference>
<feature type="transmembrane region" description="Helical" evidence="1">
    <location>
        <begin position="236"/>
        <end position="258"/>
    </location>
</feature>
<keyword evidence="1" id="KW-0472">Membrane</keyword>
<feature type="transmembrane region" description="Helical" evidence="1">
    <location>
        <begin position="40"/>
        <end position="57"/>
    </location>
</feature>
<feature type="transmembrane region" description="Helical" evidence="1">
    <location>
        <begin position="122"/>
        <end position="144"/>
    </location>
</feature>
<dbReference type="STRING" id="1802389.A3C17_02650"/>
<evidence type="ECO:0000313" key="2">
    <source>
        <dbReference type="EMBL" id="OGL71582.1"/>
    </source>
</evidence>
<name>A0A1F7U028_9BACT</name>
<dbReference type="AlphaFoldDB" id="A0A1F7U028"/>
<keyword evidence="1" id="KW-0812">Transmembrane</keyword>